<dbReference type="RefSeq" id="WP_167972875.1">
    <property type="nucleotide sequence ID" value="NZ_JAAVJD010000183.1"/>
</dbReference>
<dbReference type="PROSITE" id="PS50932">
    <property type="entry name" value="HTH_LACI_2"/>
    <property type="match status" value="1"/>
</dbReference>
<dbReference type="EMBL" id="JAAVJD010000183">
    <property type="protein sequence ID" value="NJQ07664.1"/>
    <property type="molecule type" value="Genomic_DNA"/>
</dbReference>
<dbReference type="CDD" id="cd01392">
    <property type="entry name" value="HTH_LacI"/>
    <property type="match status" value="1"/>
</dbReference>
<dbReference type="PANTHER" id="PTHR30146">
    <property type="entry name" value="LACI-RELATED TRANSCRIPTIONAL REPRESSOR"/>
    <property type="match status" value="1"/>
</dbReference>
<organism evidence="6 7">
    <name type="scientific">Streptomyces lonarensis</name>
    <dbReference type="NCBI Taxonomy" id="700599"/>
    <lineage>
        <taxon>Bacteria</taxon>
        <taxon>Bacillati</taxon>
        <taxon>Actinomycetota</taxon>
        <taxon>Actinomycetes</taxon>
        <taxon>Kitasatosporales</taxon>
        <taxon>Streptomycetaceae</taxon>
        <taxon>Streptomyces</taxon>
    </lineage>
</organism>
<sequence length="352" mass="37157">MVTIRDVARAAGVSTSTVSRALDERLPRSRSATAERVREVARELGYVRDPLASGLRRAGTSTIGVIVPRLTDTVMAMLYEEIAAASAERGVFAVVASTEDSPEAERRAADSLMRRRVDGLILTTARLDAADAPPAPQPAPAPAAPEGAAAPAPGRPPVPRVLALRTDGLHPASVGDDLLGARLATRHLVDLGHRRIGLVGGPEHASSALLRHQGHREALREMGIEPDPRLMTGDSFSMEAGEAAGRRLLALPDPPTAIFAVNDNTAIGVLAAAHQRGLRVPEDLSVVGYNDIPTVSRLPVPLSTVRVPFDQVARGALRLLLEEREPGGPPPVLTATPTLIPRASSRPPRRPA</sequence>
<dbReference type="PROSITE" id="PS00356">
    <property type="entry name" value="HTH_LACI_1"/>
    <property type="match status" value="1"/>
</dbReference>
<name>A0A7X6I0V8_9ACTN</name>
<feature type="domain" description="HTH lacI-type" evidence="5">
    <location>
        <begin position="2"/>
        <end position="57"/>
    </location>
</feature>
<dbReference type="PANTHER" id="PTHR30146:SF109">
    <property type="entry name" value="HTH-TYPE TRANSCRIPTIONAL REGULATOR GALS"/>
    <property type="match status" value="1"/>
</dbReference>
<evidence type="ECO:0000259" key="5">
    <source>
        <dbReference type="PROSITE" id="PS50932"/>
    </source>
</evidence>
<dbReference type="InterPro" id="IPR010982">
    <property type="entry name" value="Lambda_DNA-bd_dom_sf"/>
</dbReference>
<evidence type="ECO:0000313" key="7">
    <source>
        <dbReference type="Proteomes" id="UP000578686"/>
    </source>
</evidence>
<dbReference type="PRINTS" id="PR00036">
    <property type="entry name" value="HTHLACI"/>
</dbReference>
<keyword evidence="1" id="KW-0805">Transcription regulation</keyword>
<protein>
    <submittedName>
        <fullName evidence="6">LacI family DNA-binding transcriptional regulator</fullName>
    </submittedName>
</protein>
<dbReference type="GO" id="GO:0000976">
    <property type="term" value="F:transcription cis-regulatory region binding"/>
    <property type="evidence" value="ECO:0007669"/>
    <property type="project" value="TreeGrafter"/>
</dbReference>
<dbReference type="SUPFAM" id="SSF53822">
    <property type="entry name" value="Periplasmic binding protein-like I"/>
    <property type="match status" value="1"/>
</dbReference>
<evidence type="ECO:0000256" key="2">
    <source>
        <dbReference type="ARBA" id="ARBA00023125"/>
    </source>
</evidence>
<keyword evidence="2 6" id="KW-0238">DNA-binding</keyword>
<reference evidence="6 7" key="1">
    <citation type="submission" date="2020-03" db="EMBL/GenBank/DDBJ databases">
        <title>Draft genome of Streptomyces sp. ventii, isolated from the Axial Seamount in the Pacific Ocean, and resequencing of the two type strains Streptomyces lonarensis strain NCL 716 and Streptomyces bohaiensis strain 11A07.</title>
        <authorList>
            <person name="Loughran R.M."/>
            <person name="Pfannmuller K.M."/>
            <person name="Wasson B.J."/>
            <person name="Deadmond M.C."/>
            <person name="Paddock B.E."/>
            <person name="Koyack M.J."/>
            <person name="Gallegos D.A."/>
            <person name="Mitchell E.A."/>
            <person name="Ushijima B."/>
            <person name="Saw J.H."/>
            <person name="Mcphail K.L."/>
            <person name="Videau P."/>
        </authorList>
    </citation>
    <scope>NUCLEOTIDE SEQUENCE [LARGE SCALE GENOMIC DNA]</scope>
    <source>
        <strain evidence="6 7">NCL716</strain>
    </source>
</reference>
<dbReference type="SUPFAM" id="SSF47413">
    <property type="entry name" value="lambda repressor-like DNA-binding domains"/>
    <property type="match status" value="1"/>
</dbReference>
<feature type="region of interest" description="Disordered" evidence="4">
    <location>
        <begin position="323"/>
        <end position="352"/>
    </location>
</feature>
<dbReference type="Gene3D" id="1.10.260.40">
    <property type="entry name" value="lambda repressor-like DNA-binding domains"/>
    <property type="match status" value="1"/>
</dbReference>
<gene>
    <name evidence="6" type="ORF">HCN56_19275</name>
</gene>
<feature type="region of interest" description="Disordered" evidence="4">
    <location>
        <begin position="128"/>
        <end position="161"/>
    </location>
</feature>
<comment type="caution">
    <text evidence="6">The sequence shown here is derived from an EMBL/GenBank/DDBJ whole genome shotgun (WGS) entry which is preliminary data.</text>
</comment>
<evidence type="ECO:0000256" key="4">
    <source>
        <dbReference type="SAM" id="MobiDB-lite"/>
    </source>
</evidence>
<dbReference type="Proteomes" id="UP000578686">
    <property type="component" value="Unassembled WGS sequence"/>
</dbReference>
<dbReference type="SMART" id="SM00354">
    <property type="entry name" value="HTH_LACI"/>
    <property type="match status" value="1"/>
</dbReference>
<dbReference type="Gene3D" id="3.40.50.2300">
    <property type="match status" value="2"/>
</dbReference>
<evidence type="ECO:0000256" key="3">
    <source>
        <dbReference type="ARBA" id="ARBA00023163"/>
    </source>
</evidence>
<evidence type="ECO:0000313" key="6">
    <source>
        <dbReference type="EMBL" id="NJQ07664.1"/>
    </source>
</evidence>
<feature type="compositionally biased region" description="Pro residues" evidence="4">
    <location>
        <begin position="133"/>
        <end position="143"/>
    </location>
</feature>
<keyword evidence="7" id="KW-1185">Reference proteome</keyword>
<keyword evidence="3" id="KW-0804">Transcription</keyword>
<evidence type="ECO:0000256" key="1">
    <source>
        <dbReference type="ARBA" id="ARBA00023015"/>
    </source>
</evidence>
<dbReference type="Pfam" id="PF13377">
    <property type="entry name" value="Peripla_BP_3"/>
    <property type="match status" value="1"/>
</dbReference>
<dbReference type="InterPro" id="IPR028082">
    <property type="entry name" value="Peripla_BP_I"/>
</dbReference>
<accession>A0A7X6I0V8</accession>
<dbReference type="GO" id="GO:0003700">
    <property type="term" value="F:DNA-binding transcription factor activity"/>
    <property type="evidence" value="ECO:0007669"/>
    <property type="project" value="TreeGrafter"/>
</dbReference>
<dbReference type="Pfam" id="PF00356">
    <property type="entry name" value="LacI"/>
    <property type="match status" value="1"/>
</dbReference>
<dbReference type="AlphaFoldDB" id="A0A7X6I0V8"/>
<proteinExistence type="predicted"/>
<dbReference type="InterPro" id="IPR046335">
    <property type="entry name" value="LacI/GalR-like_sensor"/>
</dbReference>
<dbReference type="InterPro" id="IPR000843">
    <property type="entry name" value="HTH_LacI"/>
</dbReference>